<protein>
    <recommendedName>
        <fullName evidence="7">Amino acid permease/ SLC12A domain-containing protein</fullName>
    </recommendedName>
</protein>
<evidence type="ECO:0000256" key="1">
    <source>
        <dbReference type="ARBA" id="ARBA00004141"/>
    </source>
</evidence>
<evidence type="ECO:0000256" key="6">
    <source>
        <dbReference type="SAM" id="SignalP"/>
    </source>
</evidence>
<keyword evidence="6" id="KW-0732">Signal</keyword>
<name>A0A8E2EFR2_9PEZI</name>
<dbReference type="InterPro" id="IPR004841">
    <property type="entry name" value="AA-permease/SLC12A_dom"/>
</dbReference>
<dbReference type="InterPro" id="IPR050524">
    <property type="entry name" value="APC_YAT"/>
</dbReference>
<keyword evidence="4 5" id="KW-0472">Membrane</keyword>
<feature type="chain" id="PRO_5034086652" description="Amino acid permease/ SLC12A domain-containing protein" evidence="6">
    <location>
        <begin position="19"/>
        <end position="117"/>
    </location>
</feature>
<dbReference type="PANTHER" id="PTHR43341:SF4">
    <property type="entry name" value="ARGININE PERMEASE CAN1-RELATED"/>
    <property type="match status" value="1"/>
</dbReference>
<evidence type="ECO:0000256" key="5">
    <source>
        <dbReference type="SAM" id="Phobius"/>
    </source>
</evidence>
<dbReference type="AlphaFoldDB" id="A0A8E2EFR2"/>
<comment type="subcellular location">
    <subcellularLocation>
        <location evidence="1">Membrane</location>
        <topology evidence="1">Multi-pass membrane protein</topology>
    </subcellularLocation>
</comment>
<evidence type="ECO:0000256" key="4">
    <source>
        <dbReference type="ARBA" id="ARBA00023136"/>
    </source>
</evidence>
<dbReference type="GO" id="GO:0015171">
    <property type="term" value="F:amino acid transmembrane transporter activity"/>
    <property type="evidence" value="ECO:0007669"/>
    <property type="project" value="TreeGrafter"/>
</dbReference>
<keyword evidence="2 5" id="KW-0812">Transmembrane</keyword>
<dbReference type="GO" id="GO:0016020">
    <property type="term" value="C:membrane"/>
    <property type="evidence" value="ECO:0007669"/>
    <property type="project" value="UniProtKB-SubCell"/>
</dbReference>
<evidence type="ECO:0000256" key="3">
    <source>
        <dbReference type="ARBA" id="ARBA00022989"/>
    </source>
</evidence>
<reference evidence="8 9" key="1">
    <citation type="journal article" date="2016" name="Nat. Commun.">
        <title>Ectomycorrhizal ecology is imprinted in the genome of the dominant symbiotic fungus Cenococcum geophilum.</title>
        <authorList>
            <consortium name="DOE Joint Genome Institute"/>
            <person name="Peter M."/>
            <person name="Kohler A."/>
            <person name="Ohm R.A."/>
            <person name="Kuo A."/>
            <person name="Krutzmann J."/>
            <person name="Morin E."/>
            <person name="Arend M."/>
            <person name="Barry K.W."/>
            <person name="Binder M."/>
            <person name="Choi C."/>
            <person name="Clum A."/>
            <person name="Copeland A."/>
            <person name="Grisel N."/>
            <person name="Haridas S."/>
            <person name="Kipfer T."/>
            <person name="LaButti K."/>
            <person name="Lindquist E."/>
            <person name="Lipzen A."/>
            <person name="Maire R."/>
            <person name="Meier B."/>
            <person name="Mihaltcheva S."/>
            <person name="Molinier V."/>
            <person name="Murat C."/>
            <person name="Poggeler S."/>
            <person name="Quandt C.A."/>
            <person name="Sperisen C."/>
            <person name="Tritt A."/>
            <person name="Tisserant E."/>
            <person name="Crous P.W."/>
            <person name="Henrissat B."/>
            <person name="Nehls U."/>
            <person name="Egli S."/>
            <person name="Spatafora J.W."/>
            <person name="Grigoriev I.V."/>
            <person name="Martin F.M."/>
        </authorList>
    </citation>
    <scope>NUCLEOTIDE SEQUENCE [LARGE SCALE GENOMIC DNA]</scope>
    <source>
        <strain evidence="8 9">CBS 459.81</strain>
    </source>
</reference>
<evidence type="ECO:0000313" key="8">
    <source>
        <dbReference type="EMBL" id="OCK83206.1"/>
    </source>
</evidence>
<dbReference type="PANTHER" id="PTHR43341">
    <property type="entry name" value="AMINO ACID PERMEASE"/>
    <property type="match status" value="1"/>
</dbReference>
<feature type="domain" description="Amino acid permease/ SLC12A" evidence="7">
    <location>
        <begin position="31"/>
        <end position="95"/>
    </location>
</feature>
<dbReference type="EMBL" id="KV744866">
    <property type="protein sequence ID" value="OCK83206.1"/>
    <property type="molecule type" value="Genomic_DNA"/>
</dbReference>
<dbReference type="Pfam" id="PF00324">
    <property type="entry name" value="AA_permease"/>
    <property type="match status" value="1"/>
</dbReference>
<dbReference type="Proteomes" id="UP000250266">
    <property type="component" value="Unassembled WGS sequence"/>
</dbReference>
<organism evidence="8 9">
    <name type="scientific">Lepidopterella palustris CBS 459.81</name>
    <dbReference type="NCBI Taxonomy" id="1314670"/>
    <lineage>
        <taxon>Eukaryota</taxon>
        <taxon>Fungi</taxon>
        <taxon>Dikarya</taxon>
        <taxon>Ascomycota</taxon>
        <taxon>Pezizomycotina</taxon>
        <taxon>Dothideomycetes</taxon>
        <taxon>Pleosporomycetidae</taxon>
        <taxon>Mytilinidiales</taxon>
        <taxon>Argynnaceae</taxon>
        <taxon>Lepidopterella</taxon>
    </lineage>
</organism>
<evidence type="ECO:0000313" key="9">
    <source>
        <dbReference type="Proteomes" id="UP000250266"/>
    </source>
</evidence>
<sequence>MSTVINFVITALVLEARLQCINIRCRVQATLVAVNAPFTYVGAEIVGQAFAGFETPRKNVPKPVKEKLCRTILFYTLGVFAFGLAIPSDNPHFIGNRDHSAAVFVPRAANPGTTLRQ</sequence>
<evidence type="ECO:0000259" key="7">
    <source>
        <dbReference type="Pfam" id="PF00324"/>
    </source>
</evidence>
<proteinExistence type="predicted"/>
<keyword evidence="9" id="KW-1185">Reference proteome</keyword>
<feature type="transmembrane region" description="Helical" evidence="5">
    <location>
        <begin position="68"/>
        <end position="86"/>
    </location>
</feature>
<gene>
    <name evidence="8" type="ORF">K432DRAFT_390567</name>
</gene>
<feature type="signal peptide" evidence="6">
    <location>
        <begin position="1"/>
        <end position="18"/>
    </location>
</feature>
<accession>A0A8E2EFR2</accession>
<dbReference type="Gene3D" id="1.20.1740.10">
    <property type="entry name" value="Amino acid/polyamine transporter I"/>
    <property type="match status" value="1"/>
</dbReference>
<keyword evidence="3 5" id="KW-1133">Transmembrane helix</keyword>
<evidence type="ECO:0000256" key="2">
    <source>
        <dbReference type="ARBA" id="ARBA00022692"/>
    </source>
</evidence>